<dbReference type="AlphaFoldDB" id="A0A8I6WM36"/>
<dbReference type="Proteomes" id="UP000011116">
    <property type="component" value="Chromosome 2H"/>
</dbReference>
<reference evidence="2" key="2">
    <citation type="submission" date="2020-10" db="EMBL/GenBank/DDBJ databases">
        <authorList>
            <person name="Scholz U."/>
            <person name="Mascher M."/>
            <person name="Fiebig A."/>
        </authorList>
    </citation>
    <scope>NUCLEOTIDE SEQUENCE [LARGE SCALE GENOMIC DNA]</scope>
    <source>
        <strain evidence="2">cv. Morex</strain>
    </source>
</reference>
<gene>
    <name evidence="2" type="primary">LOC123431369</name>
</gene>
<accession>A0A8I6WM36</accession>
<protein>
    <submittedName>
        <fullName evidence="2">Uncharacterized protein</fullName>
    </submittedName>
</protein>
<sequence length="491" mass="56242">MSSWVVDMEKKVHGAEPAAKVEKWGKHCIFRVPLRFKVVDASVYKPQTVSLGPFHHDDKDLKPMEEHKLRAVRHLLLRESCKTTLAELVVAIEEVGEELEDAYMELGDEWLGENRGKFLEMMIMDGCFLVEVMRTALTLPPRTRKDKDSGDPIFSRHGIQHIKPFIQRDMLMIENQLPLRLLQRIIAAESGTSPSTGSINSMVLKFLETKDTLERVNLGLHPLDIYRKSRLMTGTKTETNGDGQGLRHPQGPLKFKSWLCSWLKGPQNNIQRDRGMEIETETPHLSHPNTPSKKAVPRSALKLSETGIQFVPSKTGCLDDIKLHNWRLNMPMVLLDDSTAYKFHNMMVFEAMHVYTTNEVTAYVLFLKDLIDSIEDVHLLVKKKVLENDLADDDAAVVRLFNGLTKDVYKNWESGPCKEWENVKNHYRTNQLRVFLYKAWAYLNNKYFKSPWTFLAFVTAILLVVGDIVQTVYAVIGYDPNEPAKAKPKIN</sequence>
<reference evidence="3" key="1">
    <citation type="journal article" date="2012" name="Nature">
        <title>A physical, genetic and functional sequence assembly of the barley genome.</title>
        <authorList>
            <consortium name="The International Barley Genome Sequencing Consortium"/>
            <person name="Mayer K.F."/>
            <person name="Waugh R."/>
            <person name="Brown J.W."/>
            <person name="Schulman A."/>
            <person name="Langridge P."/>
            <person name="Platzer M."/>
            <person name="Fincher G.B."/>
            <person name="Muehlbauer G.J."/>
            <person name="Sato K."/>
            <person name="Close T.J."/>
            <person name="Wise R.P."/>
            <person name="Stein N."/>
        </authorList>
    </citation>
    <scope>NUCLEOTIDE SEQUENCE [LARGE SCALE GENOMIC DNA]</scope>
    <source>
        <strain evidence="3">cv. Morex</strain>
    </source>
</reference>
<dbReference type="InterPro" id="IPR004158">
    <property type="entry name" value="DUF247_pln"/>
</dbReference>
<dbReference type="Pfam" id="PF03140">
    <property type="entry name" value="DUF247"/>
    <property type="match status" value="1"/>
</dbReference>
<reference evidence="2" key="3">
    <citation type="submission" date="2022-01" db="UniProtKB">
        <authorList>
            <consortium name="EnsemblPlants"/>
        </authorList>
    </citation>
    <scope>IDENTIFICATION</scope>
    <source>
        <strain evidence="2">subsp. vulgare</strain>
    </source>
</reference>
<dbReference type="OrthoDB" id="599271at2759"/>
<proteinExistence type="predicted"/>
<evidence type="ECO:0000313" key="3">
    <source>
        <dbReference type="Proteomes" id="UP000011116"/>
    </source>
</evidence>
<keyword evidence="1" id="KW-0812">Transmembrane</keyword>
<feature type="transmembrane region" description="Helical" evidence="1">
    <location>
        <begin position="452"/>
        <end position="476"/>
    </location>
</feature>
<dbReference type="GeneID" id="123431369"/>
<keyword evidence="1" id="KW-1133">Transmembrane helix</keyword>
<organism evidence="2 3">
    <name type="scientific">Hordeum vulgare subsp. vulgare</name>
    <name type="common">Domesticated barley</name>
    <dbReference type="NCBI Taxonomy" id="112509"/>
    <lineage>
        <taxon>Eukaryota</taxon>
        <taxon>Viridiplantae</taxon>
        <taxon>Streptophyta</taxon>
        <taxon>Embryophyta</taxon>
        <taxon>Tracheophyta</taxon>
        <taxon>Spermatophyta</taxon>
        <taxon>Magnoliopsida</taxon>
        <taxon>Liliopsida</taxon>
        <taxon>Poales</taxon>
        <taxon>Poaceae</taxon>
        <taxon>BOP clade</taxon>
        <taxon>Pooideae</taxon>
        <taxon>Triticodae</taxon>
        <taxon>Triticeae</taxon>
        <taxon>Hordeinae</taxon>
        <taxon>Hordeum</taxon>
    </lineage>
</organism>
<evidence type="ECO:0000256" key="1">
    <source>
        <dbReference type="SAM" id="Phobius"/>
    </source>
</evidence>
<keyword evidence="1" id="KW-0472">Membrane</keyword>
<dbReference type="EnsemblPlants" id="HORVU.MOREX.r3.2HG0217600.1">
    <property type="protein sequence ID" value="HORVU.MOREX.r3.2HG0217600.1"/>
    <property type="gene ID" value="HORVU.MOREX.r3.2HG0217600"/>
</dbReference>
<dbReference type="PANTHER" id="PTHR31170">
    <property type="entry name" value="BNAC04G53230D PROTEIN"/>
    <property type="match status" value="1"/>
</dbReference>
<dbReference type="KEGG" id="hvg:123431369"/>
<dbReference type="PANTHER" id="PTHR31170:SF18">
    <property type="entry name" value="(WILD MALAYSIAN BANANA) HYPOTHETICAL PROTEIN"/>
    <property type="match status" value="1"/>
</dbReference>
<evidence type="ECO:0000313" key="2">
    <source>
        <dbReference type="EnsemblPlants" id="HORVU.MOREX.r3.2HG0217600.1"/>
    </source>
</evidence>
<dbReference type="Gramene" id="HORVU.MOREX.r2.2HG0180990.1">
    <property type="protein sequence ID" value="HORVU.MOREX.r2.2HG0180990.1"/>
    <property type="gene ID" value="HORVU.MOREX.r2.2HG0180990"/>
</dbReference>
<dbReference type="Gramene" id="HORVU.MOREX.r3.2HG0217600.1">
    <property type="protein sequence ID" value="HORVU.MOREX.r3.2HG0217600.1"/>
    <property type="gene ID" value="HORVU.MOREX.r3.2HG0217600"/>
</dbReference>
<dbReference type="RefSeq" id="XP_044971111.1">
    <property type="nucleotide sequence ID" value="XM_045115176.1"/>
</dbReference>
<name>A0A8I6WM36_HORVV</name>
<keyword evidence="3" id="KW-1185">Reference proteome</keyword>